<protein>
    <recommendedName>
        <fullName evidence="1">2EXR domain-containing protein</fullName>
    </recommendedName>
</protein>
<keyword evidence="3" id="KW-1185">Reference proteome</keyword>
<dbReference type="EMBL" id="JH921439">
    <property type="protein sequence ID" value="EKD16385.1"/>
    <property type="molecule type" value="Genomic_DNA"/>
</dbReference>
<dbReference type="GeneID" id="18761614"/>
<reference evidence="2 3" key="1">
    <citation type="journal article" date="2012" name="BMC Genomics">
        <title>Sequencing the genome of Marssonina brunnea reveals fungus-poplar co-evolution.</title>
        <authorList>
            <person name="Zhu S."/>
            <person name="Cao Y.-Z."/>
            <person name="Jiang C."/>
            <person name="Tan B.-Y."/>
            <person name="Wang Z."/>
            <person name="Feng S."/>
            <person name="Zhang L."/>
            <person name="Su X.-H."/>
            <person name="Brejova B."/>
            <person name="Vinar T."/>
            <person name="Xu M."/>
            <person name="Wang M.-X."/>
            <person name="Zhang S.-G."/>
            <person name="Huang M.-R."/>
            <person name="Wu R."/>
            <person name="Zhou Y."/>
        </authorList>
    </citation>
    <scope>NUCLEOTIDE SEQUENCE [LARGE SCALE GENOMIC DNA]</scope>
    <source>
        <strain evidence="2 3">MB_m1</strain>
    </source>
</reference>
<sequence length="278" mass="32623">MDITPEELFSRTGEYDFRALQATVRPFAKPPHILRRMLHNRSAYPINPPAQPLPICSFPMFNNLPIEVRKKVWHYVRVRTLSVYLDQDYCLKTNDLPSATFRVNHESRATTLRPYLPPHPPVYGPLPRDPPALHKELFDPNVDRVLLDYESLQIYRAGKEAAEEGTFLGPWTGECFNNIRILEVEPKDWTFTGKRSRIPLRVDATEDAVEIRRKMRIMLLFRCLEELTIRIATPEPHRYHWEEYRTALEVMFAREKVLDPGLYVPRITIRVRGEIMTS</sequence>
<organism evidence="2 3">
    <name type="scientific">Marssonina brunnea f. sp. multigermtubi (strain MB_m1)</name>
    <name type="common">Marssonina leaf spot fungus</name>
    <dbReference type="NCBI Taxonomy" id="1072389"/>
    <lineage>
        <taxon>Eukaryota</taxon>
        <taxon>Fungi</taxon>
        <taxon>Dikarya</taxon>
        <taxon>Ascomycota</taxon>
        <taxon>Pezizomycotina</taxon>
        <taxon>Leotiomycetes</taxon>
        <taxon>Helotiales</taxon>
        <taxon>Drepanopezizaceae</taxon>
        <taxon>Drepanopeziza</taxon>
    </lineage>
</organism>
<gene>
    <name evidence="2" type="ORF">MBM_05679</name>
</gene>
<evidence type="ECO:0000313" key="2">
    <source>
        <dbReference type="EMBL" id="EKD16385.1"/>
    </source>
</evidence>
<name>K1WFV9_MARBU</name>
<dbReference type="HOGENOM" id="CLU_1001435_0_0_1"/>
<dbReference type="OrthoDB" id="3553670at2759"/>
<dbReference type="Proteomes" id="UP000006753">
    <property type="component" value="Unassembled WGS sequence"/>
</dbReference>
<dbReference type="PANTHER" id="PTHR35910:SF6">
    <property type="entry name" value="2EXR DOMAIN-CONTAINING PROTEIN"/>
    <property type="match status" value="1"/>
</dbReference>
<dbReference type="KEGG" id="mbe:MBM_05679"/>
<dbReference type="RefSeq" id="XP_007293568.1">
    <property type="nucleotide sequence ID" value="XM_007293506.1"/>
</dbReference>
<dbReference type="PANTHER" id="PTHR35910">
    <property type="entry name" value="2EXR DOMAIN-CONTAINING PROTEIN"/>
    <property type="match status" value="1"/>
</dbReference>
<feature type="domain" description="2EXR" evidence="1">
    <location>
        <begin position="58"/>
        <end position="142"/>
    </location>
</feature>
<dbReference type="AlphaFoldDB" id="K1WFV9"/>
<dbReference type="InterPro" id="IPR045518">
    <property type="entry name" value="2EXR"/>
</dbReference>
<evidence type="ECO:0000313" key="3">
    <source>
        <dbReference type="Proteomes" id="UP000006753"/>
    </source>
</evidence>
<accession>K1WFV9</accession>
<dbReference type="InParanoid" id="K1WFV9"/>
<dbReference type="Pfam" id="PF20150">
    <property type="entry name" value="2EXR"/>
    <property type="match status" value="1"/>
</dbReference>
<proteinExistence type="predicted"/>
<evidence type="ECO:0000259" key="1">
    <source>
        <dbReference type="Pfam" id="PF20150"/>
    </source>
</evidence>